<dbReference type="Proteomes" id="UP001214094">
    <property type="component" value="Plasmid unnamedA"/>
</dbReference>
<dbReference type="Proteomes" id="UP001055460">
    <property type="component" value="Plasmid pA"/>
</dbReference>
<dbReference type="GeneID" id="29521391"/>
<geneLocation type="plasmid" evidence="1 3">
    <name>pA</name>
</geneLocation>
<dbReference type="KEGG" id="eah:FA04_19820"/>
<gene>
    <name evidence="1" type="ORF">NE863_19485</name>
    <name evidence="2" type="ORF">P4B07_20070</name>
</gene>
<organism evidence="1 3">
    <name type="scientific">Ensifer adhaerens</name>
    <name type="common">Sinorhizobium morelense</name>
    <dbReference type="NCBI Taxonomy" id="106592"/>
    <lineage>
        <taxon>Bacteria</taxon>
        <taxon>Pseudomonadati</taxon>
        <taxon>Pseudomonadota</taxon>
        <taxon>Alphaproteobacteria</taxon>
        <taxon>Hyphomicrobiales</taxon>
        <taxon>Rhizobiaceae</taxon>
        <taxon>Sinorhizobium/Ensifer group</taxon>
        <taxon>Ensifer</taxon>
    </lineage>
</organism>
<dbReference type="Pfam" id="PF19551">
    <property type="entry name" value="DUF6074"/>
    <property type="match status" value="1"/>
</dbReference>
<dbReference type="EMBL" id="CP121309">
    <property type="protein sequence ID" value="WFP93544.1"/>
    <property type="molecule type" value="Genomic_DNA"/>
</dbReference>
<sequence length="97" mass="10955">MASNQSVEATETNTIVPFPVVRRLHAIRSAAAELEDLHGAEALQFWRRRCRALADELFACGCSEDEVRHQVLVFQDEVQIELQHRHLSRLSAGAMSQ</sequence>
<evidence type="ECO:0000313" key="3">
    <source>
        <dbReference type="Proteomes" id="UP001055460"/>
    </source>
</evidence>
<name>A0A9Q9DCF9_ENSAD</name>
<dbReference type="RefSeq" id="WP_034787698.1">
    <property type="nucleotide sequence ID" value="NZ_CAXURO020000002.1"/>
</dbReference>
<dbReference type="EMBL" id="CP098808">
    <property type="protein sequence ID" value="USJ26156.1"/>
    <property type="molecule type" value="Genomic_DNA"/>
</dbReference>
<evidence type="ECO:0000313" key="4">
    <source>
        <dbReference type="Proteomes" id="UP001214094"/>
    </source>
</evidence>
<geneLocation type="plasmid" evidence="2 4">
    <name>unnamedA</name>
</geneLocation>
<keyword evidence="1" id="KW-0614">Plasmid</keyword>
<evidence type="ECO:0000313" key="2">
    <source>
        <dbReference type="EMBL" id="WFP93544.1"/>
    </source>
</evidence>
<proteinExistence type="predicted"/>
<accession>A0A9Q9DCF9</accession>
<reference evidence="2 4" key="2">
    <citation type="submission" date="2023-03" db="EMBL/GenBank/DDBJ databases">
        <title>Comparative genome and transcriptome analysis combination mining strategies for increasing vitamin B12 production of Ensifer adhaerens strain.</title>
        <authorList>
            <person name="Yongheng L."/>
        </authorList>
    </citation>
    <scope>NUCLEOTIDE SEQUENCE [LARGE SCALE GENOMIC DNA]</scope>
    <source>
        <strain evidence="2 4">Casida A-T305</strain>
        <plasmid evidence="2 4">unnamedA</plasmid>
    </source>
</reference>
<reference evidence="1" key="1">
    <citation type="submission" date="2022-06" db="EMBL/GenBank/DDBJ databases">
        <title>Physiological and biochemical characterization and genomic elucidation of a strain of the genus Ensifer adhaerens M8 that combines arsenic oxidation and chromium reduction.</title>
        <authorList>
            <person name="Li X."/>
            <person name="Yu c."/>
        </authorList>
    </citation>
    <scope>NUCLEOTIDE SEQUENCE</scope>
    <source>
        <strain evidence="1">M8</strain>
        <plasmid evidence="1">pA</plasmid>
    </source>
</reference>
<dbReference type="InterPro" id="IPR045720">
    <property type="entry name" value="DUF6074"/>
</dbReference>
<protein>
    <submittedName>
        <fullName evidence="1">DUF6074 family protein</fullName>
    </submittedName>
</protein>
<keyword evidence="4" id="KW-1185">Reference proteome</keyword>
<evidence type="ECO:0000313" key="1">
    <source>
        <dbReference type="EMBL" id="USJ26156.1"/>
    </source>
</evidence>
<dbReference type="AlphaFoldDB" id="A0A9Q9DCF9"/>